<name>A0ABQ5SAR9_9CHLO</name>
<protein>
    <submittedName>
        <fullName evidence="2">Uncharacterized protein</fullName>
    </submittedName>
</protein>
<accession>A0ABQ5SAR9</accession>
<proteinExistence type="predicted"/>
<comment type="caution">
    <text evidence="2">The sequence shown here is derived from an EMBL/GenBank/DDBJ whole genome shotgun (WGS) entry which is preliminary data.</text>
</comment>
<feature type="region of interest" description="Disordered" evidence="1">
    <location>
        <begin position="125"/>
        <end position="153"/>
    </location>
</feature>
<keyword evidence="3" id="KW-1185">Reference proteome</keyword>
<evidence type="ECO:0000313" key="3">
    <source>
        <dbReference type="Proteomes" id="UP001165090"/>
    </source>
</evidence>
<sequence>MRFMSCCFSKNEEPCLSSSPPAEVGLEVLQAATSTYASTFPCQIDVGILKSLQLSLAVLEGEGFAGRATLLTSTIKEHLGQYSVVRLYGLTADDNDPHILHLVQLATSAGQGVTWSRHSDEIRPGRSLTLLPSPSSSTEWQSSSAQSGVEGDVHTPLLEVAACSK</sequence>
<reference evidence="2 3" key="1">
    <citation type="journal article" date="2023" name="IScience">
        <title>Expanded male sex-determining region conserved during the evolution of homothallism in the green alga Volvox.</title>
        <authorList>
            <person name="Yamamoto K."/>
            <person name="Matsuzaki R."/>
            <person name="Mahakham W."/>
            <person name="Heman W."/>
            <person name="Sekimoto H."/>
            <person name="Kawachi M."/>
            <person name="Minakuchi Y."/>
            <person name="Toyoda A."/>
            <person name="Nozaki H."/>
        </authorList>
    </citation>
    <scope>NUCLEOTIDE SEQUENCE [LARGE SCALE GENOMIC DNA]</scope>
    <source>
        <strain evidence="2 3">NIES-4468</strain>
    </source>
</reference>
<feature type="compositionally biased region" description="Low complexity" evidence="1">
    <location>
        <begin position="127"/>
        <end position="147"/>
    </location>
</feature>
<organism evidence="2 3">
    <name type="scientific">Volvox africanus</name>
    <dbReference type="NCBI Taxonomy" id="51714"/>
    <lineage>
        <taxon>Eukaryota</taxon>
        <taxon>Viridiplantae</taxon>
        <taxon>Chlorophyta</taxon>
        <taxon>core chlorophytes</taxon>
        <taxon>Chlorophyceae</taxon>
        <taxon>CS clade</taxon>
        <taxon>Chlamydomonadales</taxon>
        <taxon>Volvocaceae</taxon>
        <taxon>Volvox</taxon>
    </lineage>
</organism>
<dbReference type="Proteomes" id="UP001165090">
    <property type="component" value="Unassembled WGS sequence"/>
</dbReference>
<evidence type="ECO:0000256" key="1">
    <source>
        <dbReference type="SAM" id="MobiDB-lite"/>
    </source>
</evidence>
<dbReference type="EMBL" id="BSDZ01000044">
    <property type="protein sequence ID" value="GLI66869.1"/>
    <property type="molecule type" value="Genomic_DNA"/>
</dbReference>
<feature type="non-terminal residue" evidence="2">
    <location>
        <position position="165"/>
    </location>
</feature>
<evidence type="ECO:0000313" key="2">
    <source>
        <dbReference type="EMBL" id="GLI66869.1"/>
    </source>
</evidence>
<gene>
    <name evidence="2" type="ORF">VaNZ11_010860</name>
</gene>